<dbReference type="EMBL" id="CADEPM010000015">
    <property type="protein sequence ID" value="CAB3411636.1"/>
    <property type="molecule type" value="Genomic_DNA"/>
</dbReference>
<dbReference type="AlphaFoldDB" id="A0A8S1FCJ5"/>
<comment type="caution">
    <text evidence="2">The sequence shown here is derived from an EMBL/GenBank/DDBJ whole genome shotgun (WGS) entry which is preliminary data.</text>
</comment>
<keyword evidence="1" id="KW-0812">Transmembrane</keyword>
<keyword evidence="1" id="KW-1133">Transmembrane helix</keyword>
<gene>
    <name evidence="2" type="ORF">CBOVIS_LOCUS13012</name>
</gene>
<sequence length="291" mass="33087">MPRTYERDMDQNIGATTGPLSHLHLLVTPMIFVASIWLVNCYYPMYPTVQDAMQVIAADFTNDLKPENFTKYNLVEKLITVKAQLQKMVSMNIKGNYNFIHVMHLFGGFGFEKTVTCTVNRVPWYHLMADKNRLKPSSAGIQERYSQKSADRGLVLAFNRPVSVVVAFMIASLLALLIYFGVAYFICANRDSVILDSIHYIFGSNIQLLKWEGTDIILVTLALGVKIIFIATLSLLLDQYYLTCEAKGHRGGPDILAWYEAQLAIYLAAHNLDFQEFYEASNMFEDDIKSY</sequence>
<feature type="transmembrane region" description="Helical" evidence="1">
    <location>
        <begin position="162"/>
        <end position="186"/>
    </location>
</feature>
<keyword evidence="1" id="KW-0472">Membrane</keyword>
<feature type="transmembrane region" description="Helical" evidence="1">
    <location>
        <begin position="216"/>
        <end position="237"/>
    </location>
</feature>
<organism evidence="2 3">
    <name type="scientific">Caenorhabditis bovis</name>
    <dbReference type="NCBI Taxonomy" id="2654633"/>
    <lineage>
        <taxon>Eukaryota</taxon>
        <taxon>Metazoa</taxon>
        <taxon>Ecdysozoa</taxon>
        <taxon>Nematoda</taxon>
        <taxon>Chromadorea</taxon>
        <taxon>Rhabditida</taxon>
        <taxon>Rhabditina</taxon>
        <taxon>Rhabditomorpha</taxon>
        <taxon>Rhabditoidea</taxon>
        <taxon>Rhabditidae</taxon>
        <taxon>Peloderinae</taxon>
        <taxon>Caenorhabditis</taxon>
    </lineage>
</organism>
<name>A0A8S1FCJ5_9PELO</name>
<protein>
    <submittedName>
        <fullName evidence="2">Uncharacterized protein</fullName>
    </submittedName>
</protein>
<evidence type="ECO:0000313" key="3">
    <source>
        <dbReference type="Proteomes" id="UP000494206"/>
    </source>
</evidence>
<evidence type="ECO:0000256" key="1">
    <source>
        <dbReference type="SAM" id="Phobius"/>
    </source>
</evidence>
<proteinExistence type="predicted"/>
<keyword evidence="3" id="KW-1185">Reference proteome</keyword>
<dbReference type="Proteomes" id="UP000494206">
    <property type="component" value="Unassembled WGS sequence"/>
</dbReference>
<feature type="transmembrane region" description="Helical" evidence="1">
    <location>
        <begin position="20"/>
        <end position="43"/>
    </location>
</feature>
<accession>A0A8S1FCJ5</accession>
<evidence type="ECO:0000313" key="2">
    <source>
        <dbReference type="EMBL" id="CAB3411636.1"/>
    </source>
</evidence>
<reference evidence="2 3" key="1">
    <citation type="submission" date="2020-04" db="EMBL/GenBank/DDBJ databases">
        <authorList>
            <person name="Laetsch R D."/>
            <person name="Stevens L."/>
            <person name="Kumar S."/>
            <person name="Blaxter L. M."/>
        </authorList>
    </citation>
    <scope>NUCLEOTIDE SEQUENCE [LARGE SCALE GENOMIC DNA]</scope>
</reference>